<keyword evidence="3" id="KW-1185">Reference proteome</keyword>
<sequence length="613" mass="63255">MLLLFLSLSGFLPHLVCAVVSPFTLDDILDGATADSTAFNTGGKVSVGGLDITIPKNLQIQFPAAWVPFKEFVAGGYSGSEISIFGNYVDGVAIAGLVQVSQLLAASNGGIVKSLGFDGKITLESGQIVRINDPNAVYSAGYTARPDFTADDQNPSISAFSGFPMCVPRSADDPKCPSSNRPAGKTIFAAPDPLTMAPFLPGDYIEFSGIQAGSEIIAYSIVAASVQITTTGVPAYIRVEDAIIGTFDNQDPANVAPADSRFIGYTSDSSVKVIISRMEIDPCTGKLNEVQVGSASPVGVRNKWTWRAGSTSIVKYSREYRVTSNGGTKATNGGQITAGQYVAPVTEWIFPEPGVPGLQPGKLDFSQFTQLRDGLGPDEDGNIWGQLSPWPDANAPAPFSTCSTTGTGTGTTPTSSNPAAAISANAGPDVSTRPGVVVLLAGKADGAPNPAPSDLTYSWTQVSGPTITLTGASAATASLTVPSAAAPTSYTFQLNVKSVSTGTDSSDTVVVSSDPNANDAVVIDSYTTTTQQGGTISVTAHSNVVDSSAKLSIQLLNPNAGTTIAMTSAGGGKFTYNARSTKAPTGGIMVSSNLGGKISKTTTTQKRKFRFAR</sequence>
<dbReference type="Pfam" id="PF22352">
    <property type="entry name" value="K319L-like_PKD"/>
    <property type="match status" value="1"/>
</dbReference>
<dbReference type="GeneID" id="96004873"/>
<evidence type="ECO:0000313" key="3">
    <source>
        <dbReference type="Proteomes" id="UP000803884"/>
    </source>
</evidence>
<comment type="caution">
    <text evidence="2">The sequence shown here is derived from an EMBL/GenBank/DDBJ whole genome shotgun (WGS) entry which is preliminary data.</text>
</comment>
<gene>
    <name evidence="2" type="ORF">WHR41_03429</name>
</gene>
<dbReference type="InterPro" id="IPR013783">
    <property type="entry name" value="Ig-like_fold"/>
</dbReference>
<reference evidence="2 3" key="1">
    <citation type="journal article" date="2020" name="Microbiol. Resour. Announc.">
        <title>Draft Genome Sequence of a Cladosporium Species Isolated from the Mesophotic Ascidian Didemnum maculosum.</title>
        <authorList>
            <person name="Gioti A."/>
            <person name="Siaperas R."/>
            <person name="Nikolaivits E."/>
            <person name="Le Goff G."/>
            <person name="Ouazzani J."/>
            <person name="Kotoulas G."/>
            <person name="Topakas E."/>
        </authorList>
    </citation>
    <scope>NUCLEOTIDE SEQUENCE [LARGE SCALE GENOMIC DNA]</scope>
    <source>
        <strain evidence="2 3">TM138-S3</strain>
    </source>
</reference>
<name>A0AB34KS85_9PEZI</name>
<proteinExistence type="predicted"/>
<dbReference type="AlphaFoldDB" id="A0AB34KS85"/>
<dbReference type="Gene3D" id="2.60.40.10">
    <property type="entry name" value="Immunoglobulins"/>
    <property type="match status" value="1"/>
</dbReference>
<keyword evidence="1" id="KW-0732">Signal</keyword>
<protein>
    <submittedName>
        <fullName evidence="2">Uncharacterized protein</fullName>
    </submittedName>
</protein>
<evidence type="ECO:0000256" key="1">
    <source>
        <dbReference type="SAM" id="SignalP"/>
    </source>
</evidence>
<dbReference type="Proteomes" id="UP000803884">
    <property type="component" value="Unassembled WGS sequence"/>
</dbReference>
<evidence type="ECO:0000313" key="2">
    <source>
        <dbReference type="EMBL" id="KAL1587963.1"/>
    </source>
</evidence>
<accession>A0AB34KS85</accession>
<feature type="signal peptide" evidence="1">
    <location>
        <begin position="1"/>
        <end position="18"/>
    </location>
</feature>
<feature type="chain" id="PRO_5044274138" evidence="1">
    <location>
        <begin position="19"/>
        <end position="613"/>
    </location>
</feature>
<dbReference type="RefSeq" id="XP_069231068.1">
    <property type="nucleotide sequence ID" value="XM_069372035.1"/>
</dbReference>
<dbReference type="EMBL" id="JAAQHG020000008">
    <property type="protein sequence ID" value="KAL1587963.1"/>
    <property type="molecule type" value="Genomic_DNA"/>
</dbReference>
<organism evidence="2 3">
    <name type="scientific">Cladosporium halotolerans</name>
    <dbReference type="NCBI Taxonomy" id="1052096"/>
    <lineage>
        <taxon>Eukaryota</taxon>
        <taxon>Fungi</taxon>
        <taxon>Dikarya</taxon>
        <taxon>Ascomycota</taxon>
        <taxon>Pezizomycotina</taxon>
        <taxon>Dothideomycetes</taxon>
        <taxon>Dothideomycetidae</taxon>
        <taxon>Cladosporiales</taxon>
        <taxon>Cladosporiaceae</taxon>
        <taxon>Cladosporium</taxon>
    </lineage>
</organism>